<name>A0A344QXR4_SALER</name>
<dbReference type="PROSITE" id="PS51898">
    <property type="entry name" value="TYR_RECOMBINASE"/>
    <property type="match status" value="1"/>
</dbReference>
<comment type="similarity">
    <text evidence="1">Belongs to the 'phage' integrase family.</text>
</comment>
<dbReference type="InterPro" id="IPR013762">
    <property type="entry name" value="Integrase-like_cat_sf"/>
</dbReference>
<keyword evidence="5" id="KW-0804">Transcription</keyword>
<dbReference type="EMBL" id="CP079837">
    <property type="protein sequence ID" value="QXX24776.1"/>
    <property type="molecule type" value="Genomic_DNA"/>
</dbReference>
<dbReference type="SUPFAM" id="SSF56349">
    <property type="entry name" value="DNA breaking-rejoining enzymes"/>
    <property type="match status" value="1"/>
</dbReference>
<keyword evidence="2" id="KW-1029">Fimbrium biogenesis</keyword>
<dbReference type="InterPro" id="IPR002104">
    <property type="entry name" value="Integrase_catalytic"/>
</dbReference>
<dbReference type="EMBL" id="CP079836">
    <property type="protein sequence ID" value="QXX17116.1"/>
    <property type="molecule type" value="Genomic_DNA"/>
</dbReference>
<dbReference type="Proteomes" id="UP000839598">
    <property type="component" value="Unassembled WGS sequence"/>
</dbReference>
<dbReference type="InterPro" id="IPR011010">
    <property type="entry name" value="DNA_brk_join_enz"/>
</dbReference>
<keyword evidence="3" id="KW-0229">DNA integration</keyword>
<evidence type="ECO:0000256" key="1">
    <source>
        <dbReference type="ARBA" id="ARBA00008857"/>
    </source>
</evidence>
<evidence type="ECO:0000256" key="2">
    <source>
        <dbReference type="ARBA" id="ARBA00022558"/>
    </source>
</evidence>
<organism evidence="8">
    <name type="scientific">Salmonella enterica subsp. salamae</name>
    <dbReference type="NCBI Taxonomy" id="59202"/>
    <lineage>
        <taxon>Bacteria</taxon>
        <taxon>Pseudomonadati</taxon>
        <taxon>Pseudomonadota</taxon>
        <taxon>Gammaproteobacteria</taxon>
        <taxon>Enterobacterales</taxon>
        <taxon>Enterobacteriaceae</taxon>
        <taxon>Salmonella</taxon>
    </lineage>
</organism>
<evidence type="ECO:0000256" key="3">
    <source>
        <dbReference type="ARBA" id="ARBA00022908"/>
    </source>
</evidence>
<dbReference type="InterPro" id="IPR050090">
    <property type="entry name" value="Tyrosine_recombinase_XerCD"/>
</dbReference>
<sequence length="186" mass="22044">MRKYISYEEWKQFFNAIKGGPNELRDKAIFNMIYIHGLRVSELTGVRITDLDLTNKTIYIRRLKNGFSTTHPLQKESYQLIRKWLKVRPFYIKVEDNDWLFLTSRGESISRQWIYKLTRKYGIKAGLPLKIHPHMLRHSCGYALANQGLDTRLIQDYLGHININHTVHYTASNSARFMRAWQHCAD</sequence>
<keyword evidence="4" id="KW-0805">Transcription regulation</keyword>
<dbReference type="EMBL" id="AAIVAV010000019">
    <property type="protein sequence ID" value="ECI4010914.1"/>
    <property type="molecule type" value="Genomic_DNA"/>
</dbReference>
<dbReference type="PANTHER" id="PTHR30349:SF62">
    <property type="entry name" value="TYPE 1 FIMBRIAE REGULATORY PROTEIN FIMB-RELATED"/>
    <property type="match status" value="1"/>
</dbReference>
<dbReference type="GO" id="GO:0006310">
    <property type="term" value="P:DNA recombination"/>
    <property type="evidence" value="ECO:0007669"/>
    <property type="project" value="UniProtKB-KW"/>
</dbReference>
<dbReference type="Pfam" id="PF00589">
    <property type="entry name" value="Phage_integrase"/>
    <property type="match status" value="1"/>
</dbReference>
<evidence type="ECO:0000259" key="7">
    <source>
        <dbReference type="PROSITE" id="PS51898"/>
    </source>
</evidence>
<dbReference type="GO" id="GO:0003677">
    <property type="term" value="F:DNA binding"/>
    <property type="evidence" value="ECO:0007669"/>
    <property type="project" value="InterPro"/>
</dbReference>
<proteinExistence type="inferred from homology"/>
<dbReference type="AlphaFoldDB" id="A0A344QXR4"/>
<accession>A0A344QXR4</accession>
<keyword evidence="6" id="KW-0233">DNA recombination</keyword>
<evidence type="ECO:0000313" key="11">
    <source>
        <dbReference type="EMBL" id="QXX24776.1"/>
    </source>
</evidence>
<evidence type="ECO:0000313" key="9">
    <source>
        <dbReference type="EMBL" id="QXX17116.1"/>
    </source>
</evidence>
<reference evidence="9" key="2">
    <citation type="submission" date="2021-07" db="EMBL/GenBank/DDBJ databases">
        <title>Whole-Genome Sequences of non-enterica strains of Salmonella enterica isolated from poultry houses.</title>
        <authorList>
            <person name="Lamas A."/>
            <person name="Regal P."/>
            <person name="Miranda J.M."/>
            <person name="Vazquez B."/>
            <person name="Cepeda A."/>
            <person name="Franco C.M."/>
        </authorList>
    </citation>
    <scope>NUCLEOTIDE SEQUENCE</scope>
    <source>
        <strain evidence="9">LHICA_SA1</strain>
        <strain evidence="11">LHICA_SA2</strain>
        <strain evidence="10">LHICA_SA3</strain>
    </source>
</reference>
<dbReference type="Gene3D" id="1.10.443.10">
    <property type="entry name" value="Intergrase catalytic core"/>
    <property type="match status" value="1"/>
</dbReference>
<accession>A0A3Z3Q6N2</accession>
<gene>
    <name evidence="8" type="ORF">DN310_16665</name>
    <name evidence="10" type="ORF">JMJ83_04210</name>
    <name evidence="11" type="ORF">JMJ84_19900</name>
    <name evidence="9" type="ORF">JMJ86_04145</name>
</gene>
<dbReference type="RefSeq" id="WP_023176889.1">
    <property type="nucleotide sequence ID" value="NZ_CP079838.1"/>
</dbReference>
<feature type="domain" description="Tyr recombinase" evidence="7">
    <location>
        <begin position="1"/>
        <end position="182"/>
    </location>
</feature>
<evidence type="ECO:0000313" key="10">
    <source>
        <dbReference type="EMBL" id="QXX21663.1"/>
    </source>
</evidence>
<evidence type="ECO:0000313" key="8">
    <source>
        <dbReference type="EMBL" id="ECI4010914.1"/>
    </source>
</evidence>
<protein>
    <submittedName>
        <fullName evidence="8 9">Integrase</fullName>
    </submittedName>
</protein>
<dbReference type="EMBL" id="CP079838">
    <property type="protein sequence ID" value="QXX21663.1"/>
    <property type="molecule type" value="Genomic_DNA"/>
</dbReference>
<evidence type="ECO:0000256" key="5">
    <source>
        <dbReference type="ARBA" id="ARBA00023163"/>
    </source>
</evidence>
<evidence type="ECO:0000256" key="6">
    <source>
        <dbReference type="ARBA" id="ARBA00023172"/>
    </source>
</evidence>
<evidence type="ECO:0000256" key="4">
    <source>
        <dbReference type="ARBA" id="ARBA00023015"/>
    </source>
</evidence>
<dbReference type="GO" id="GO:0015074">
    <property type="term" value="P:DNA integration"/>
    <property type="evidence" value="ECO:0007669"/>
    <property type="project" value="UniProtKB-KW"/>
</dbReference>
<dbReference type="PANTHER" id="PTHR30349">
    <property type="entry name" value="PHAGE INTEGRASE-RELATED"/>
    <property type="match status" value="1"/>
</dbReference>
<reference evidence="8" key="1">
    <citation type="submission" date="2018-06" db="EMBL/GenBank/DDBJ databases">
        <authorList>
            <person name="Ashton P.M."/>
            <person name="Dallman T."/>
            <person name="Nair S."/>
            <person name="De Pinna E."/>
            <person name="Peters T."/>
            <person name="Grant K."/>
        </authorList>
    </citation>
    <scope>NUCLEOTIDE SEQUENCE [LARGE SCALE GENOMIC DNA]</scope>
    <source>
        <strain evidence="8">275803</strain>
    </source>
</reference>